<evidence type="ECO:0000313" key="2">
    <source>
        <dbReference type="Proteomes" id="UP000003477"/>
    </source>
</evidence>
<comment type="caution">
    <text evidence="1">The sequence shown here is derived from an EMBL/GenBank/DDBJ whole genome shotgun (WGS) entry which is preliminary data.</text>
</comment>
<dbReference type="EMBL" id="AESD01000796">
    <property type="protein sequence ID" value="EHJ10043.1"/>
    <property type="molecule type" value="Genomic_DNA"/>
</dbReference>
<protein>
    <submittedName>
        <fullName evidence="1">Uncharacterized protein</fullName>
    </submittedName>
</protein>
<dbReference type="AlphaFoldDB" id="G5JCP3"/>
<name>G5JCP3_CROWT</name>
<proteinExistence type="predicted"/>
<organism evidence="1 2">
    <name type="scientific">Crocosphaera watsonii WH 0003</name>
    <dbReference type="NCBI Taxonomy" id="423471"/>
    <lineage>
        <taxon>Bacteria</taxon>
        <taxon>Bacillati</taxon>
        <taxon>Cyanobacteriota</taxon>
        <taxon>Cyanophyceae</taxon>
        <taxon>Oscillatoriophycideae</taxon>
        <taxon>Chroococcales</taxon>
        <taxon>Aphanothecaceae</taxon>
        <taxon>Crocosphaera</taxon>
    </lineage>
</organism>
<sequence>MHCFPEILGSLLIQQLEKSQSFGFYQTCYVKLLKKHSESLI</sequence>
<reference evidence="1 2" key="1">
    <citation type="journal article" date="2011" name="Front. Microbiol.">
        <title>Two Strains of Crocosphaera watsonii with Highly Conserved Genomes are Distinguished by Strain-Specific Features.</title>
        <authorList>
            <person name="Bench S.R."/>
            <person name="Ilikchyan I.N."/>
            <person name="Tripp H.J."/>
            <person name="Zehr J.P."/>
        </authorList>
    </citation>
    <scope>NUCLEOTIDE SEQUENCE [LARGE SCALE GENOMIC DNA]</scope>
    <source>
        <strain evidence="1 2">WH 0003</strain>
    </source>
</reference>
<evidence type="ECO:0000313" key="1">
    <source>
        <dbReference type="EMBL" id="EHJ10043.1"/>
    </source>
</evidence>
<accession>G5JCP3</accession>
<dbReference type="Proteomes" id="UP000003477">
    <property type="component" value="Unassembled WGS sequence"/>
</dbReference>
<gene>
    <name evidence="1" type="ORF">CWATWH0003_5195</name>
</gene>